<proteinExistence type="predicted"/>
<dbReference type="STRING" id="1123014.SAMN02745746_00869"/>
<reference evidence="3" key="1">
    <citation type="submission" date="2017-04" db="EMBL/GenBank/DDBJ databases">
        <authorList>
            <person name="Varghese N."/>
            <person name="Submissions S."/>
        </authorList>
    </citation>
    <scope>NUCLEOTIDE SEQUENCE [LARGE SCALE GENOMIC DNA]</scope>
    <source>
        <strain evidence="3">DSM 22618</strain>
    </source>
</reference>
<organism evidence="2 3">
    <name type="scientific">Pseudogulbenkiania subflava DSM 22618</name>
    <dbReference type="NCBI Taxonomy" id="1123014"/>
    <lineage>
        <taxon>Bacteria</taxon>
        <taxon>Pseudomonadati</taxon>
        <taxon>Pseudomonadota</taxon>
        <taxon>Betaproteobacteria</taxon>
        <taxon>Neisseriales</taxon>
        <taxon>Chromobacteriaceae</taxon>
        <taxon>Pseudogulbenkiania</taxon>
    </lineage>
</organism>
<evidence type="ECO:0000313" key="2">
    <source>
        <dbReference type="EMBL" id="SMF03292.1"/>
    </source>
</evidence>
<feature type="transmembrane region" description="Helical" evidence="1">
    <location>
        <begin position="21"/>
        <end position="40"/>
    </location>
</feature>
<name>A0A1Y6BH80_9NEIS</name>
<dbReference type="Proteomes" id="UP000192920">
    <property type="component" value="Unassembled WGS sequence"/>
</dbReference>
<protein>
    <submittedName>
        <fullName evidence="2">Restriction system protein</fullName>
    </submittedName>
</protein>
<dbReference type="AlphaFoldDB" id="A0A1Y6BH80"/>
<sequence length="60" mass="6918">MARRKESLLEVLMEIAAKLPWQVGLALAFVAYLIFHHFALLPPHHPRFPGQQRPRPHAGR</sequence>
<keyword evidence="1" id="KW-1133">Transmembrane helix</keyword>
<evidence type="ECO:0000256" key="1">
    <source>
        <dbReference type="SAM" id="Phobius"/>
    </source>
</evidence>
<dbReference type="EMBL" id="FXAG01000003">
    <property type="protein sequence ID" value="SMF03292.1"/>
    <property type="molecule type" value="Genomic_DNA"/>
</dbReference>
<gene>
    <name evidence="2" type="ORF">SAMN02745746_00869</name>
</gene>
<keyword evidence="3" id="KW-1185">Reference proteome</keyword>
<keyword evidence="1" id="KW-0812">Transmembrane</keyword>
<keyword evidence="1" id="KW-0472">Membrane</keyword>
<accession>A0A1Y6BH80</accession>
<evidence type="ECO:0000313" key="3">
    <source>
        <dbReference type="Proteomes" id="UP000192920"/>
    </source>
</evidence>